<dbReference type="GO" id="GO:0005886">
    <property type="term" value="C:plasma membrane"/>
    <property type="evidence" value="ECO:0007669"/>
    <property type="project" value="UniProtKB-SubCell"/>
</dbReference>
<organism evidence="14 15">
    <name type="scientific">Pisolithus tinctorius Marx 270</name>
    <dbReference type="NCBI Taxonomy" id="870435"/>
    <lineage>
        <taxon>Eukaryota</taxon>
        <taxon>Fungi</taxon>
        <taxon>Dikarya</taxon>
        <taxon>Basidiomycota</taxon>
        <taxon>Agaricomycotina</taxon>
        <taxon>Agaricomycetes</taxon>
        <taxon>Agaricomycetidae</taxon>
        <taxon>Boletales</taxon>
        <taxon>Sclerodermatineae</taxon>
        <taxon>Pisolithaceae</taxon>
        <taxon>Pisolithus</taxon>
    </lineage>
</organism>
<dbReference type="Gene3D" id="2.30.30.40">
    <property type="entry name" value="SH3 Domains"/>
    <property type="match status" value="3"/>
</dbReference>
<feature type="compositionally biased region" description="Basic and acidic residues" evidence="12">
    <location>
        <begin position="495"/>
        <end position="504"/>
    </location>
</feature>
<dbReference type="GO" id="GO:0006897">
    <property type="term" value="P:endocytosis"/>
    <property type="evidence" value="ECO:0007669"/>
    <property type="project" value="UniProtKB-KW"/>
</dbReference>
<dbReference type="InterPro" id="IPR013761">
    <property type="entry name" value="SAM/pointed_sf"/>
</dbReference>
<feature type="region of interest" description="Disordered" evidence="12">
    <location>
        <begin position="879"/>
        <end position="951"/>
    </location>
</feature>
<dbReference type="HOGENOM" id="CLU_006319_0_0_1"/>
<dbReference type="GO" id="GO:0010008">
    <property type="term" value="C:endosome membrane"/>
    <property type="evidence" value="ECO:0007669"/>
    <property type="project" value="UniProtKB-SubCell"/>
</dbReference>
<dbReference type="InterPro" id="IPR035800">
    <property type="entry name" value="Sla1_SH3_1"/>
</dbReference>
<dbReference type="InterPro" id="IPR056996">
    <property type="entry name" value="PH_SLA1"/>
</dbReference>
<dbReference type="PRINTS" id="PR00452">
    <property type="entry name" value="SH3DOMAIN"/>
</dbReference>
<evidence type="ECO:0000256" key="4">
    <source>
        <dbReference type="ARBA" id="ARBA00007948"/>
    </source>
</evidence>
<feature type="region of interest" description="Disordered" evidence="12">
    <location>
        <begin position="275"/>
        <end position="326"/>
    </location>
</feature>
<dbReference type="InterPro" id="IPR007131">
    <property type="entry name" value="SHD1"/>
</dbReference>
<reference evidence="15" key="2">
    <citation type="submission" date="2015-01" db="EMBL/GenBank/DDBJ databases">
        <title>Evolutionary Origins and Diversification of the Mycorrhizal Mutualists.</title>
        <authorList>
            <consortium name="DOE Joint Genome Institute"/>
            <consortium name="Mycorrhizal Genomics Consortium"/>
            <person name="Kohler A."/>
            <person name="Kuo A."/>
            <person name="Nagy L.G."/>
            <person name="Floudas D."/>
            <person name="Copeland A."/>
            <person name="Barry K.W."/>
            <person name="Cichocki N."/>
            <person name="Veneault-Fourrey C."/>
            <person name="LaButti K."/>
            <person name="Lindquist E.A."/>
            <person name="Lipzen A."/>
            <person name="Lundell T."/>
            <person name="Morin E."/>
            <person name="Murat C."/>
            <person name="Riley R."/>
            <person name="Ohm R."/>
            <person name="Sun H."/>
            <person name="Tunlid A."/>
            <person name="Henrissat B."/>
            <person name="Grigoriev I.V."/>
            <person name="Hibbett D.S."/>
            <person name="Martin F."/>
        </authorList>
    </citation>
    <scope>NUCLEOTIDE SEQUENCE [LARGE SCALE GENOMIC DNA]</scope>
    <source>
        <strain evidence="15">Marx 270</strain>
    </source>
</reference>
<feature type="region of interest" description="Disordered" evidence="12">
    <location>
        <begin position="388"/>
        <end position="504"/>
    </location>
</feature>
<dbReference type="SMART" id="SM00326">
    <property type="entry name" value="SH3"/>
    <property type="match status" value="3"/>
</dbReference>
<dbReference type="CDD" id="cd11773">
    <property type="entry name" value="SH3_Sla1p_1"/>
    <property type="match status" value="1"/>
</dbReference>
<evidence type="ECO:0000256" key="1">
    <source>
        <dbReference type="ARBA" id="ARBA00004125"/>
    </source>
</evidence>
<feature type="compositionally biased region" description="Basic and acidic residues" evidence="12">
    <location>
        <begin position="398"/>
        <end position="456"/>
    </location>
</feature>
<dbReference type="GO" id="GO:0042802">
    <property type="term" value="F:identical protein binding"/>
    <property type="evidence" value="ECO:0007669"/>
    <property type="project" value="InterPro"/>
</dbReference>
<dbReference type="GO" id="GO:0043130">
    <property type="term" value="F:ubiquitin binding"/>
    <property type="evidence" value="ECO:0007669"/>
    <property type="project" value="InterPro"/>
</dbReference>
<evidence type="ECO:0000256" key="2">
    <source>
        <dbReference type="ARBA" id="ARBA00004134"/>
    </source>
</evidence>
<evidence type="ECO:0000256" key="8">
    <source>
        <dbReference type="ARBA" id="ARBA00022753"/>
    </source>
</evidence>
<dbReference type="AlphaFoldDB" id="A0A0C3KTR1"/>
<evidence type="ECO:0000256" key="6">
    <source>
        <dbReference type="ARBA" id="ARBA00022443"/>
    </source>
</evidence>
<evidence type="ECO:0000256" key="3">
    <source>
        <dbReference type="ARBA" id="ARBA00004413"/>
    </source>
</evidence>
<dbReference type="Pfam" id="PF14604">
    <property type="entry name" value="SH3_9"/>
    <property type="match status" value="1"/>
</dbReference>
<dbReference type="GO" id="GO:0003779">
    <property type="term" value="F:actin binding"/>
    <property type="evidence" value="ECO:0007669"/>
    <property type="project" value="UniProtKB-KW"/>
</dbReference>
<feature type="compositionally biased region" description="Basic and acidic residues" evidence="12">
    <location>
        <begin position="702"/>
        <end position="719"/>
    </location>
</feature>
<feature type="compositionally biased region" description="Polar residues" evidence="12">
    <location>
        <begin position="139"/>
        <end position="150"/>
    </location>
</feature>
<evidence type="ECO:0000313" key="15">
    <source>
        <dbReference type="Proteomes" id="UP000054217"/>
    </source>
</evidence>
<evidence type="ECO:0000256" key="10">
    <source>
        <dbReference type="ARBA" id="ARBA00023212"/>
    </source>
</evidence>
<keyword evidence="9" id="KW-0009">Actin-binding</keyword>
<keyword evidence="10" id="KW-0963">Cytoplasm</keyword>
<keyword evidence="8" id="KW-0967">Endosome</keyword>
<dbReference type="PROSITE" id="PS50002">
    <property type="entry name" value="SH3"/>
    <property type="match status" value="3"/>
</dbReference>
<dbReference type="GO" id="GO:0030674">
    <property type="term" value="F:protein-macromolecule adaptor activity"/>
    <property type="evidence" value="ECO:0007669"/>
    <property type="project" value="InterPro"/>
</dbReference>
<comment type="subcellular location">
    <subcellularLocation>
        <location evidence="3">Cell membrane</location>
        <topology evidence="3">Peripheral membrane protein</topology>
        <orientation evidence="3">Cytoplasmic side</orientation>
    </subcellularLocation>
    <subcellularLocation>
        <location evidence="2">Cytoplasm</location>
        <location evidence="2">Cytoskeleton</location>
        <location evidence="2">Actin patch</location>
    </subcellularLocation>
    <subcellularLocation>
        <location evidence="1">Endosome membrane</location>
        <topology evidence="1">Peripheral membrane protein</topology>
        <orientation evidence="1">Cytoplasmic side</orientation>
    </subcellularLocation>
</comment>
<feature type="compositionally biased region" description="Polar residues" evidence="12">
    <location>
        <begin position="916"/>
        <end position="934"/>
    </location>
</feature>
<feature type="compositionally biased region" description="Low complexity" evidence="12">
    <location>
        <begin position="816"/>
        <end position="830"/>
    </location>
</feature>
<dbReference type="InterPro" id="IPR036028">
    <property type="entry name" value="SH3-like_dom_sf"/>
</dbReference>
<dbReference type="CDD" id="cd00174">
    <property type="entry name" value="SH3"/>
    <property type="match status" value="1"/>
</dbReference>
<dbReference type="Pfam" id="PF03983">
    <property type="entry name" value="SHD1"/>
    <property type="match status" value="1"/>
</dbReference>
<dbReference type="OrthoDB" id="5971719at2759"/>
<dbReference type="Pfam" id="PF00018">
    <property type="entry name" value="SH3_1"/>
    <property type="match status" value="2"/>
</dbReference>
<evidence type="ECO:0000259" key="13">
    <source>
        <dbReference type="PROSITE" id="PS50002"/>
    </source>
</evidence>
<evidence type="ECO:0000256" key="11">
    <source>
        <dbReference type="PROSITE-ProRule" id="PRU00192"/>
    </source>
</evidence>
<evidence type="ECO:0000256" key="7">
    <source>
        <dbReference type="ARBA" id="ARBA00022583"/>
    </source>
</evidence>
<dbReference type="Gene3D" id="2.30.30.700">
    <property type="entry name" value="SLA1 homology domain 1"/>
    <property type="match status" value="1"/>
</dbReference>
<dbReference type="SUPFAM" id="SSF50044">
    <property type="entry name" value="SH3-domain"/>
    <property type="match status" value="3"/>
</dbReference>
<dbReference type="PANTHER" id="PTHR15735:SF12">
    <property type="entry name" value="CDC42-INTERACTING PROTEIN 4, ISOFORM B"/>
    <property type="match status" value="1"/>
</dbReference>
<feature type="compositionally biased region" description="Polar residues" evidence="12">
    <location>
        <begin position="1085"/>
        <end position="1098"/>
    </location>
</feature>
<feature type="domain" description="SH3" evidence="13">
    <location>
        <begin position="333"/>
        <end position="393"/>
    </location>
</feature>
<feature type="region of interest" description="Disordered" evidence="12">
    <location>
        <begin position="130"/>
        <end position="150"/>
    </location>
</feature>
<keyword evidence="7" id="KW-0254">Endocytosis</keyword>
<dbReference type="GO" id="GO:0030479">
    <property type="term" value="C:actin cortical patch"/>
    <property type="evidence" value="ECO:0007669"/>
    <property type="project" value="UniProtKB-SubCell"/>
</dbReference>
<protein>
    <recommendedName>
        <fullName evidence="5">Actin cytoskeleton-regulatory complex protein SLA1</fullName>
    </recommendedName>
</protein>
<comment type="similarity">
    <text evidence="4">Belongs to the SLA1 family.</text>
</comment>
<feature type="domain" description="SH3" evidence="13">
    <location>
        <begin position="72"/>
        <end position="133"/>
    </location>
</feature>
<dbReference type="Gene3D" id="1.10.150.50">
    <property type="entry name" value="Transcription Factor, Ets-1"/>
    <property type="match status" value="1"/>
</dbReference>
<dbReference type="STRING" id="870435.A0A0C3KTR1"/>
<feature type="compositionally biased region" description="Acidic residues" evidence="12">
    <location>
        <begin position="315"/>
        <end position="326"/>
    </location>
</feature>
<evidence type="ECO:0000256" key="9">
    <source>
        <dbReference type="ARBA" id="ARBA00023203"/>
    </source>
</evidence>
<keyword evidence="6 11" id="KW-0728">SH3 domain</keyword>
<keyword evidence="15" id="KW-1185">Reference proteome</keyword>
<keyword evidence="10" id="KW-0206">Cytoskeleton</keyword>
<dbReference type="EMBL" id="KN831947">
    <property type="protein sequence ID" value="KIO12912.1"/>
    <property type="molecule type" value="Genomic_DNA"/>
</dbReference>
<accession>A0A0C3KTR1</accession>
<evidence type="ECO:0000313" key="14">
    <source>
        <dbReference type="EMBL" id="KIO12912.1"/>
    </source>
</evidence>
<evidence type="ECO:0000256" key="5">
    <source>
        <dbReference type="ARBA" id="ARBA00020357"/>
    </source>
</evidence>
<dbReference type="PANTHER" id="PTHR15735">
    <property type="entry name" value="FCH AND DOUBLE SH3 DOMAINS PROTEIN"/>
    <property type="match status" value="1"/>
</dbReference>
<sequence length="1111" mass="120032">MAESVEEYLAVLKVAYDYEPQSEDEVAIKENQIVFLLEKTDDDWWKVRPRNDSQSEEAPSGLVPAAYVEPAPHTSVVKALYDYDASAPGELSIKEDEHLLVFDREDDWILVQSQKEGGRAGFVPGNYVEEYSGEEQEPPSRTSADSVSSRPASVYVDPADLVAQTSVKAQADDIKTWAVSEVDGKGKKKKGTLGIGNGSIFFASESDKTPVRQWKTADVEDVTIEKQKHLLFNIGGVSPTRLHFAVGSKQTFDAIIDKLGSSKGIHTAAIAEGRAGTLTPPPRNVETASPSKKNGVSVRFTDESPEIIPPRESSEEGEEEIAEGESAIEEDDVTGELAVVLYDFQGTSVDELSVQEGEQLWIIEKEGAEWWKCRNEEGLEGVVPASYLEVSRGTQSRPRVEPEERDHEPLAKETQKRLESEHRKASRARVEEEQRRAAAAETKREAEADKKRREMEVTAAEFQRKRRQEAARRAQQKDERGPSASPRAVSPQSKPLKESSRKSSDSVKSALLSFYLRVMVTGNVMLLHTDGPPPESTRTWHDRTGQFRVDAALLGYSNGKLRLHKVNGVIIEVPSEKMSLEDIRYVEKLTSKKSSGAVSRSAVDDDDQPLALKRQTEAVNRAPTQTKRGPQVDWFEFFLSAGCEVDDCTRYASAFERDKIDEVILPDITESTMRSLGLREGDIIRVSKVIQQKYKKPVQEQISRDEELTRKLQEEENGKKSSTPSPASNLFAGPGGVLKNNTQRRGRPQPSRSLPPTNVEMGAIGSASEQIKRTGSPLVTTNSPTLVAPERPGSAATPANSGFDDDAWTNRPGAKSSASVTAPPTAARAPSAPPTTQPLTTAPSPPASAPEARSQESKGGLAKTDADIFDQLARLSQLKTERAVPSPSPAPATTTTAAPLPPHGYSSGLDVGSSPLPLSQHLQNQQSGVYTPQRDSPRGPFAPVPANQGLLQPLIPTTTGFNSFVPTRAASVPAQPSLHPQITGFPGPSQPLVSQLTSFPASGPIITQPTGAPAGAFSTFTLPPFPSSTSAPISANLTGLHSLGQSPFNSVMSTPPPAATMAYSQPPNSSNPSTSPANIFAQMKSGTFATDSDHSAPQQPGECSLTTLLSS</sequence>
<dbReference type="InParanoid" id="A0A0C3KTR1"/>
<dbReference type="Pfam" id="PF24081">
    <property type="entry name" value="PH_SLA1"/>
    <property type="match status" value="1"/>
</dbReference>
<evidence type="ECO:0000256" key="12">
    <source>
        <dbReference type="SAM" id="MobiDB-lite"/>
    </source>
</evidence>
<name>A0A0C3KTR1_PISTI</name>
<feature type="domain" description="SH3" evidence="13">
    <location>
        <begin position="7"/>
        <end position="70"/>
    </location>
</feature>
<feature type="region of interest" description="Disordered" evidence="12">
    <location>
        <begin position="695"/>
        <end position="861"/>
    </location>
</feature>
<reference evidence="14 15" key="1">
    <citation type="submission" date="2014-04" db="EMBL/GenBank/DDBJ databases">
        <authorList>
            <consortium name="DOE Joint Genome Institute"/>
            <person name="Kuo A."/>
            <person name="Kohler A."/>
            <person name="Costa M.D."/>
            <person name="Nagy L.G."/>
            <person name="Floudas D."/>
            <person name="Copeland A."/>
            <person name="Barry K.W."/>
            <person name="Cichocki N."/>
            <person name="Veneault-Fourrey C."/>
            <person name="LaButti K."/>
            <person name="Lindquist E.A."/>
            <person name="Lipzen A."/>
            <person name="Lundell T."/>
            <person name="Morin E."/>
            <person name="Murat C."/>
            <person name="Sun H."/>
            <person name="Tunlid A."/>
            <person name="Henrissat B."/>
            <person name="Grigoriev I.V."/>
            <person name="Hibbett D.S."/>
            <person name="Martin F."/>
            <person name="Nordberg H.P."/>
            <person name="Cantor M.N."/>
            <person name="Hua S.X."/>
        </authorList>
    </citation>
    <scope>NUCLEOTIDE SEQUENCE [LARGE SCALE GENOMIC DNA]</scope>
    <source>
        <strain evidence="14 15">Marx 270</strain>
    </source>
</reference>
<feature type="region of interest" description="Disordered" evidence="12">
    <location>
        <begin position="1085"/>
        <end position="1111"/>
    </location>
</feature>
<dbReference type="InterPro" id="IPR001452">
    <property type="entry name" value="SH3_domain"/>
</dbReference>
<feature type="compositionally biased region" description="Basic and acidic residues" evidence="12">
    <location>
        <begin position="468"/>
        <end position="481"/>
    </location>
</feature>
<proteinExistence type="inferred from homology"/>
<dbReference type="FunCoup" id="A0A0C3KTR1">
    <property type="interactions" value="223"/>
</dbReference>
<dbReference type="Proteomes" id="UP000054217">
    <property type="component" value="Unassembled WGS sequence"/>
</dbReference>
<gene>
    <name evidence="14" type="ORF">M404DRAFT_124825</name>
</gene>